<organism evidence="1 2">
    <name type="scientific">Bacteroides xylanisolvens</name>
    <dbReference type="NCBI Taxonomy" id="371601"/>
    <lineage>
        <taxon>Bacteria</taxon>
        <taxon>Pseudomonadati</taxon>
        <taxon>Bacteroidota</taxon>
        <taxon>Bacteroidia</taxon>
        <taxon>Bacteroidales</taxon>
        <taxon>Bacteroidaceae</taxon>
        <taxon>Bacteroides</taxon>
    </lineage>
</organism>
<protein>
    <submittedName>
        <fullName evidence="1">Uncharacterized protein</fullName>
    </submittedName>
</protein>
<evidence type="ECO:0000313" key="1">
    <source>
        <dbReference type="EMBL" id="MCA4706475.1"/>
    </source>
</evidence>
<dbReference type="PROSITE" id="PS51257">
    <property type="entry name" value="PROKAR_LIPOPROTEIN"/>
    <property type="match status" value="1"/>
</dbReference>
<dbReference type="EMBL" id="JAIWYE010000038">
    <property type="protein sequence ID" value="MCA4706475.1"/>
    <property type="molecule type" value="Genomic_DNA"/>
</dbReference>
<sequence>MMNHIYKFRLISMTMLCLLLSCTPDPVEEAKVEMQKEYHAYFDNTISMIEQYNWVLSIDIYDYWYPEGTTVIEFVNDLETGIRGCRQLSKEISTIDIDDEWVISAKQELRQVLKEKSEELVSLANNPTSIFGIVSGMMMLFADDDVKKEEAKVPEEIVTALSSLQNSLRSKMNISNDIVRMREDIIRNKRLNKEQFIEINHSILTMARDSFLNHFQGWKGVESYFDQKTDYLKDSMYINNMYQFFHASSEAMVKLKKHNLYDEQTTQMYIGFYAAPNAYCDPVDKATDDVITIYKGNGFIIDFYSNALDGEGELYWNVYSCQENNGDLTLALKKSFLYGKNNYSVSIKTPDEKHIGEKYIYKSLSCGENSYAGIHTSDKGEKYAKVWVKTENDKWFLQDLYLCQEVIDYLVSNKWRDK</sequence>
<comment type="caution">
    <text evidence="1">The sequence shown here is derived from an EMBL/GenBank/DDBJ whole genome shotgun (WGS) entry which is preliminary data.</text>
</comment>
<accession>A0AAW4T563</accession>
<dbReference type="Proteomes" id="UP001198461">
    <property type="component" value="Unassembled WGS sequence"/>
</dbReference>
<evidence type="ECO:0000313" key="2">
    <source>
        <dbReference type="Proteomes" id="UP001198461"/>
    </source>
</evidence>
<reference evidence="1" key="1">
    <citation type="submission" date="2023-08" db="EMBL/GenBank/DDBJ databases">
        <title>Mucin Metabolism Genes Underlie the Key Renovations of Bacteroides xylanisolvens Genomes in Captive Great Apes.</title>
        <authorList>
            <person name="Nishida A.H."/>
        </authorList>
    </citation>
    <scope>NUCLEOTIDE SEQUENCE</scope>
    <source>
        <strain evidence="1">P13.H9</strain>
    </source>
</reference>
<name>A0AAW4T563_9BACE</name>
<proteinExistence type="predicted"/>
<gene>
    <name evidence="1" type="ORF">LD004_23020</name>
</gene>
<dbReference type="AlphaFoldDB" id="A0AAW4T563"/>
<dbReference type="RefSeq" id="WP_118196640.1">
    <property type="nucleotide sequence ID" value="NZ_JAIWXB010000040.1"/>
</dbReference>